<dbReference type="PANTHER" id="PTHR13748:SF62">
    <property type="entry name" value="COBW DOMAIN-CONTAINING PROTEIN"/>
    <property type="match status" value="1"/>
</dbReference>
<dbReference type="Pfam" id="PF02492">
    <property type="entry name" value="cobW"/>
    <property type="match status" value="1"/>
</dbReference>
<evidence type="ECO:0000313" key="7">
    <source>
        <dbReference type="EMBL" id="NYB75813.1"/>
    </source>
</evidence>
<evidence type="ECO:0000256" key="2">
    <source>
        <dbReference type="ARBA" id="ARBA00022801"/>
    </source>
</evidence>
<feature type="domain" description="CobW C-terminal" evidence="6">
    <location>
        <begin position="224"/>
        <end position="310"/>
    </location>
</feature>
<keyword evidence="2" id="KW-0378">Hydrolase</keyword>
<dbReference type="PANTHER" id="PTHR13748">
    <property type="entry name" value="COBW-RELATED"/>
    <property type="match status" value="1"/>
</dbReference>
<organism evidence="7 8">
    <name type="scientific">Sedimentibacter hydroxybenzoicus DSM 7310</name>
    <dbReference type="NCBI Taxonomy" id="1123245"/>
    <lineage>
        <taxon>Bacteria</taxon>
        <taxon>Bacillati</taxon>
        <taxon>Bacillota</taxon>
        <taxon>Tissierellia</taxon>
        <taxon>Sedimentibacter</taxon>
    </lineage>
</organism>
<evidence type="ECO:0000313" key="8">
    <source>
        <dbReference type="Proteomes" id="UP000611629"/>
    </source>
</evidence>
<dbReference type="InterPro" id="IPR036627">
    <property type="entry name" value="CobW-likC_sf"/>
</dbReference>
<evidence type="ECO:0000256" key="1">
    <source>
        <dbReference type="ARBA" id="ARBA00022741"/>
    </source>
</evidence>
<comment type="caution">
    <text evidence="7">The sequence shown here is derived from an EMBL/GenBank/DDBJ whole genome shotgun (WGS) entry which is preliminary data.</text>
</comment>
<evidence type="ECO:0000259" key="6">
    <source>
        <dbReference type="SMART" id="SM00833"/>
    </source>
</evidence>
<keyword evidence="3" id="KW-0143">Chaperone</keyword>
<dbReference type="SMART" id="SM00833">
    <property type="entry name" value="CobW_C"/>
    <property type="match status" value="1"/>
</dbReference>
<evidence type="ECO:0000256" key="5">
    <source>
        <dbReference type="ARBA" id="ARBA00049117"/>
    </source>
</evidence>
<gene>
    <name evidence="7" type="ORF">HZF24_16815</name>
</gene>
<comment type="catalytic activity">
    <reaction evidence="5">
        <text>GTP + H2O = GDP + phosphate + H(+)</text>
        <dbReference type="Rhea" id="RHEA:19669"/>
        <dbReference type="ChEBI" id="CHEBI:15377"/>
        <dbReference type="ChEBI" id="CHEBI:15378"/>
        <dbReference type="ChEBI" id="CHEBI:37565"/>
        <dbReference type="ChEBI" id="CHEBI:43474"/>
        <dbReference type="ChEBI" id="CHEBI:58189"/>
    </reaction>
    <physiologicalReaction direction="left-to-right" evidence="5">
        <dbReference type="Rhea" id="RHEA:19670"/>
    </physiologicalReaction>
</comment>
<dbReference type="Gene3D" id="3.30.1220.10">
    <property type="entry name" value="CobW-like, C-terminal domain"/>
    <property type="match status" value="1"/>
</dbReference>
<dbReference type="InterPro" id="IPR011629">
    <property type="entry name" value="CobW-like_C"/>
</dbReference>
<comment type="similarity">
    <text evidence="4">Belongs to the SIMIBI class G3E GTPase family. ZNG1 subfamily.</text>
</comment>
<sequence length="310" mass="35038">MTAEIYIISGFLGAGKTTLIRKLIGEAFQNSNVALIENDFGDISVDAALMKDTNIEIREMNSGCICCSISGDFVNSVRDLLEKFCPDKIIIEPSGVGKLSDIYKYCLDRRIRELAKVKAKISVVDVRYCKKYLDNFGEFFQDQIENADTVLLSRTNEYPDKIEGASELINNLNTKAPILSKAWNDIQFDELMPSSRRRPDYKALGGCRVSKHKHEHKHSADEIFDTITIRTKRTFTYEELTKFIEEIYMRYGEKILRIKGILRSTDGNLNLQYVPGDMNITACSTTGDMLCIIGHGLNRQDIISVFNGGL</sequence>
<dbReference type="EMBL" id="JACBNQ010000029">
    <property type="protein sequence ID" value="NYB75813.1"/>
    <property type="molecule type" value="Genomic_DNA"/>
</dbReference>
<dbReference type="Proteomes" id="UP000611629">
    <property type="component" value="Unassembled WGS sequence"/>
</dbReference>
<dbReference type="GO" id="GO:0000166">
    <property type="term" value="F:nucleotide binding"/>
    <property type="evidence" value="ECO:0007669"/>
    <property type="project" value="UniProtKB-KW"/>
</dbReference>
<dbReference type="GO" id="GO:0005737">
    <property type="term" value="C:cytoplasm"/>
    <property type="evidence" value="ECO:0007669"/>
    <property type="project" value="TreeGrafter"/>
</dbReference>
<name>A0A974BMC6_SEDHY</name>
<dbReference type="InterPro" id="IPR051316">
    <property type="entry name" value="Zinc-reg_GTPase_activator"/>
</dbReference>
<accession>A0A974BMC6</accession>
<proteinExistence type="inferred from homology"/>
<evidence type="ECO:0000256" key="3">
    <source>
        <dbReference type="ARBA" id="ARBA00023186"/>
    </source>
</evidence>
<dbReference type="SUPFAM" id="SSF90002">
    <property type="entry name" value="Hypothetical protein YjiA, C-terminal domain"/>
    <property type="match status" value="1"/>
</dbReference>
<dbReference type="InterPro" id="IPR003495">
    <property type="entry name" value="CobW/HypB/UreG_nucleotide-bd"/>
</dbReference>
<keyword evidence="8" id="KW-1185">Reference proteome</keyword>
<dbReference type="GO" id="GO:0016787">
    <property type="term" value="F:hydrolase activity"/>
    <property type="evidence" value="ECO:0007669"/>
    <property type="project" value="UniProtKB-KW"/>
</dbReference>
<dbReference type="SUPFAM" id="SSF52540">
    <property type="entry name" value="P-loop containing nucleoside triphosphate hydrolases"/>
    <property type="match status" value="1"/>
</dbReference>
<reference evidence="7" key="1">
    <citation type="submission" date="2020-07" db="EMBL/GenBank/DDBJ databases">
        <title>Genomic analysis of a strain of Sedimentibacter Hydroxybenzoicus DSM7310.</title>
        <authorList>
            <person name="Ma S."/>
        </authorList>
    </citation>
    <scope>NUCLEOTIDE SEQUENCE</scope>
    <source>
        <strain evidence="7">DSM 7310</strain>
    </source>
</reference>
<dbReference type="AlphaFoldDB" id="A0A974BMC6"/>
<dbReference type="RefSeq" id="WP_179239530.1">
    <property type="nucleotide sequence ID" value="NZ_JACBNQ010000029.1"/>
</dbReference>
<dbReference type="Gene3D" id="3.40.50.300">
    <property type="entry name" value="P-loop containing nucleotide triphosphate hydrolases"/>
    <property type="match status" value="1"/>
</dbReference>
<dbReference type="CDD" id="cd03112">
    <property type="entry name" value="CobW-like"/>
    <property type="match status" value="1"/>
</dbReference>
<protein>
    <submittedName>
        <fullName evidence="7">GTP-binding protein</fullName>
    </submittedName>
</protein>
<evidence type="ECO:0000256" key="4">
    <source>
        <dbReference type="ARBA" id="ARBA00034320"/>
    </source>
</evidence>
<dbReference type="Pfam" id="PF07683">
    <property type="entry name" value="CobW_C"/>
    <property type="match status" value="1"/>
</dbReference>
<dbReference type="InterPro" id="IPR027417">
    <property type="entry name" value="P-loop_NTPase"/>
</dbReference>
<keyword evidence="1" id="KW-0547">Nucleotide-binding</keyword>